<name>A0A1M5K7N7_STRHI</name>
<reference evidence="2 3" key="1">
    <citation type="submission" date="2016-11" db="EMBL/GenBank/DDBJ databases">
        <authorList>
            <person name="Jaros S."/>
            <person name="Januszkiewicz K."/>
            <person name="Wedrychowicz H."/>
        </authorList>
    </citation>
    <scope>NUCLEOTIDE SEQUENCE [LARGE SCALE GENOMIC DNA]</scope>
    <source>
        <strain evidence="2 3">DSM 44523</strain>
    </source>
</reference>
<evidence type="ECO:0000313" key="3">
    <source>
        <dbReference type="Proteomes" id="UP000184501"/>
    </source>
</evidence>
<evidence type="ECO:0000256" key="1">
    <source>
        <dbReference type="SAM" id="MobiDB-lite"/>
    </source>
</evidence>
<sequence length="191" mass="20140">MLAVLLAAATAGCTWTSSSARSNGTPRVADPPLPATTTLARSPRPAEIPLDTVDPCAVLSPDQRRQLSLDGPPTPYADSRFANARACSLRDGAHGLVARVAFVTDQGIEVWHDDTAQVDAVNAQIAGFPALVVRTPGQDAFCNVEVDMADGQFLDVLLRDGGNQKPPPQDELCQGARRVAEAVVSSLRATR</sequence>
<organism evidence="2 3">
    <name type="scientific">Streptoalloteichus hindustanus</name>
    <dbReference type="NCBI Taxonomy" id="2017"/>
    <lineage>
        <taxon>Bacteria</taxon>
        <taxon>Bacillati</taxon>
        <taxon>Actinomycetota</taxon>
        <taxon>Actinomycetes</taxon>
        <taxon>Pseudonocardiales</taxon>
        <taxon>Pseudonocardiaceae</taxon>
        <taxon>Streptoalloteichus</taxon>
    </lineage>
</organism>
<gene>
    <name evidence="2" type="ORF">SAMN05444320_109172</name>
</gene>
<keyword evidence="3" id="KW-1185">Reference proteome</keyword>
<feature type="region of interest" description="Disordered" evidence="1">
    <location>
        <begin position="16"/>
        <end position="40"/>
    </location>
</feature>
<dbReference type="AlphaFoldDB" id="A0A1M5K7N7"/>
<evidence type="ECO:0008006" key="4">
    <source>
        <dbReference type="Google" id="ProtNLM"/>
    </source>
</evidence>
<accession>A0A1M5K7N7</accession>
<dbReference type="InterPro" id="IPR024520">
    <property type="entry name" value="DUF3558"/>
</dbReference>
<dbReference type="Pfam" id="PF12079">
    <property type="entry name" value="DUF3558"/>
    <property type="match status" value="1"/>
</dbReference>
<dbReference type="STRING" id="2017.SAMN05444320_109172"/>
<dbReference type="Proteomes" id="UP000184501">
    <property type="component" value="Unassembled WGS sequence"/>
</dbReference>
<proteinExistence type="predicted"/>
<evidence type="ECO:0000313" key="2">
    <source>
        <dbReference type="EMBL" id="SHG48816.1"/>
    </source>
</evidence>
<dbReference type="EMBL" id="FQVN01000009">
    <property type="protein sequence ID" value="SHG48816.1"/>
    <property type="molecule type" value="Genomic_DNA"/>
</dbReference>
<protein>
    <recommendedName>
        <fullName evidence="4">DUF3558 domain-containing protein</fullName>
    </recommendedName>
</protein>
<feature type="compositionally biased region" description="Polar residues" evidence="1">
    <location>
        <begin position="16"/>
        <end position="25"/>
    </location>
</feature>